<dbReference type="STRING" id="1703.BLSMQ_0703"/>
<keyword evidence="3" id="KW-1185">Reference proteome</keyword>
<comment type="caution">
    <text evidence="2">The sequence shown here is derived from an EMBL/GenBank/DDBJ whole genome shotgun (WGS) entry which is preliminary data.</text>
</comment>
<dbReference type="PATRIC" id="fig|1703.6.peg.1130"/>
<protein>
    <submittedName>
        <fullName evidence="2">Glyoxalase-like domain containing protein</fullName>
    </submittedName>
</protein>
<evidence type="ECO:0000313" key="3">
    <source>
        <dbReference type="Proteomes" id="UP000031488"/>
    </source>
</evidence>
<dbReference type="SUPFAM" id="SSF54593">
    <property type="entry name" value="Glyoxalase/Bleomycin resistance protein/Dihydroxybiphenyl dioxygenase"/>
    <property type="match status" value="1"/>
</dbReference>
<name>A0A0B9AR02_BRELN</name>
<dbReference type="RefSeq" id="WP_039208067.1">
    <property type="nucleotide sequence ID" value="NZ_JTJZ01000016.1"/>
</dbReference>
<evidence type="ECO:0000313" key="2">
    <source>
        <dbReference type="EMBL" id="KHS53299.1"/>
    </source>
</evidence>
<dbReference type="CDD" id="cd06587">
    <property type="entry name" value="VOC"/>
    <property type="match status" value="1"/>
</dbReference>
<gene>
    <name evidence="2" type="ORF">AE0388_1242</name>
</gene>
<dbReference type="Proteomes" id="UP000031488">
    <property type="component" value="Unassembled WGS sequence"/>
</dbReference>
<dbReference type="PANTHER" id="PTHR35908">
    <property type="entry name" value="HYPOTHETICAL FUSION PROTEIN"/>
    <property type="match status" value="1"/>
</dbReference>
<sequence length="120" mass="13112">MAIAKQPVVVLDAPDAGELAEFYGKLLDWSVTVDEDGTWAEVVSNSWPPICIQQVEDYHAPSWPSQAHPQQMHLDVMVDDLNVAEKAVLEIGAGKAPEQPGETFRVFLDPAGHPFCLCKG</sequence>
<dbReference type="InterPro" id="IPR041581">
    <property type="entry name" value="Glyoxalase_6"/>
</dbReference>
<dbReference type="AlphaFoldDB" id="A0A0B9AR02"/>
<organism evidence="2 3">
    <name type="scientific">Brevibacterium linens</name>
    <dbReference type="NCBI Taxonomy" id="1703"/>
    <lineage>
        <taxon>Bacteria</taxon>
        <taxon>Bacillati</taxon>
        <taxon>Actinomycetota</taxon>
        <taxon>Actinomycetes</taxon>
        <taxon>Micrococcales</taxon>
        <taxon>Brevibacteriaceae</taxon>
        <taxon>Brevibacterium</taxon>
    </lineage>
</organism>
<proteinExistence type="predicted"/>
<accession>A0A0B9AR02</accession>
<dbReference type="InterPro" id="IPR029068">
    <property type="entry name" value="Glyas_Bleomycin-R_OHBP_Dase"/>
</dbReference>
<dbReference type="OrthoDB" id="1645442at2"/>
<dbReference type="PANTHER" id="PTHR35908:SF1">
    <property type="entry name" value="CONSERVED PROTEIN"/>
    <property type="match status" value="1"/>
</dbReference>
<reference evidence="2 3" key="1">
    <citation type="submission" date="2014-11" db="EMBL/GenBank/DDBJ databases">
        <title>Draft Genome Sequence of Brevibacterium linens AE038-8.</title>
        <authorList>
            <person name="Maizel D."/>
            <person name="Utturkar S.M."/>
            <person name="Brown S.D."/>
            <person name="Ferrero M."/>
            <person name="Rosen B.P."/>
        </authorList>
    </citation>
    <scope>NUCLEOTIDE SEQUENCE [LARGE SCALE GENOMIC DNA]</scope>
    <source>
        <strain evidence="2 3">AE038-8</strain>
    </source>
</reference>
<evidence type="ECO:0000259" key="1">
    <source>
        <dbReference type="Pfam" id="PF18029"/>
    </source>
</evidence>
<dbReference type="EMBL" id="JTJZ01000016">
    <property type="protein sequence ID" value="KHS53299.1"/>
    <property type="molecule type" value="Genomic_DNA"/>
</dbReference>
<dbReference type="Gene3D" id="3.10.180.10">
    <property type="entry name" value="2,3-Dihydroxybiphenyl 1,2-Dioxygenase, domain 1"/>
    <property type="match status" value="1"/>
</dbReference>
<dbReference type="Pfam" id="PF18029">
    <property type="entry name" value="Glyoxalase_6"/>
    <property type="match status" value="1"/>
</dbReference>
<feature type="domain" description="Glyoxalase-like" evidence="1">
    <location>
        <begin position="9"/>
        <end position="118"/>
    </location>
</feature>